<dbReference type="Pfam" id="PF00248">
    <property type="entry name" value="Aldo_ket_red"/>
    <property type="match status" value="1"/>
</dbReference>
<keyword evidence="1" id="KW-0560">Oxidoreductase</keyword>
<dbReference type="GO" id="GO:0016491">
    <property type="term" value="F:oxidoreductase activity"/>
    <property type="evidence" value="ECO:0007669"/>
    <property type="project" value="UniProtKB-KW"/>
</dbReference>
<evidence type="ECO:0000259" key="2">
    <source>
        <dbReference type="Pfam" id="PF00248"/>
    </source>
</evidence>
<keyword evidence="4" id="KW-1185">Reference proteome</keyword>
<gene>
    <name evidence="3" type="ORF">WG68_08980</name>
</gene>
<dbReference type="SUPFAM" id="SSF51430">
    <property type="entry name" value="NAD(P)-linked oxidoreductase"/>
    <property type="match status" value="1"/>
</dbReference>
<dbReference type="PATRIC" id="fig|336831.14.peg.2772"/>
<dbReference type="OrthoDB" id="9772407at2"/>
<dbReference type="Gene3D" id="3.20.20.100">
    <property type="entry name" value="NADP-dependent oxidoreductase domain"/>
    <property type="match status" value="1"/>
</dbReference>
<dbReference type="PANTHER" id="PTHR43364">
    <property type="entry name" value="NADH-SPECIFIC METHYLGLYOXAL REDUCTASE-RELATED"/>
    <property type="match status" value="1"/>
</dbReference>
<dbReference type="InterPro" id="IPR036812">
    <property type="entry name" value="NAD(P)_OxRdtase_dom_sf"/>
</dbReference>
<name>A0A0M2V850_9GAMM</name>
<dbReference type="RefSeq" id="WP_046557347.1">
    <property type="nucleotide sequence ID" value="NZ_LAHO01000007.1"/>
</dbReference>
<evidence type="ECO:0000313" key="3">
    <source>
        <dbReference type="EMBL" id="KKO45830.1"/>
    </source>
</evidence>
<evidence type="ECO:0000313" key="4">
    <source>
        <dbReference type="Proteomes" id="UP000034228"/>
    </source>
</evidence>
<feature type="domain" description="NADP-dependent oxidoreductase" evidence="2">
    <location>
        <begin position="16"/>
        <end position="341"/>
    </location>
</feature>
<dbReference type="InterPro" id="IPR050523">
    <property type="entry name" value="AKR_Detox_Biosynth"/>
</dbReference>
<protein>
    <submittedName>
        <fullName evidence="3">Aldo/keto reductase</fullName>
    </submittedName>
</protein>
<dbReference type="InterPro" id="IPR023210">
    <property type="entry name" value="NADP_OxRdtase_dom"/>
</dbReference>
<sequence>MQYSVLGSSELKVSRVCLGTMTWGTQNTQQDADQQLACALAQGVNFIDTAEMYSVPPTAESYGATEKIIGNWLSRNSNKRSDIVLASKMAGNGLAYIRGGSDMTPATLIQAVDGSLQRLQTDYIDLYQLHWPNRVSPHFGKHLPGRIGFSEVDSQQQTEQMLGLLQALDSCVKAGKIRFCGLSNETPWGISQYLALSKAHKLPRMVSVQNEFSLLHSKDWPYLIEQCVHENVAYLPWSPLATGALTGKYLQGKRPEGSRWSMLQRNGLFRDTPASNQAVAAFIELAASYSVDAAQLALAWVNQVDGVTSTIIGATSMAQLQQNIAAFTLDISPAVAADLNQYLRQHSLPF</sequence>
<organism evidence="3 4">
    <name type="scientific">Arsukibacterium ikkense</name>
    <dbReference type="NCBI Taxonomy" id="336831"/>
    <lineage>
        <taxon>Bacteria</taxon>
        <taxon>Pseudomonadati</taxon>
        <taxon>Pseudomonadota</taxon>
        <taxon>Gammaproteobacteria</taxon>
        <taxon>Chromatiales</taxon>
        <taxon>Chromatiaceae</taxon>
        <taxon>Arsukibacterium</taxon>
    </lineage>
</organism>
<accession>A0A0M2V850</accession>
<evidence type="ECO:0000256" key="1">
    <source>
        <dbReference type="ARBA" id="ARBA00023002"/>
    </source>
</evidence>
<comment type="caution">
    <text evidence="3">The sequence shown here is derived from an EMBL/GenBank/DDBJ whole genome shotgun (WGS) entry which is preliminary data.</text>
</comment>
<dbReference type="Proteomes" id="UP000034228">
    <property type="component" value="Unassembled WGS sequence"/>
</dbReference>
<dbReference type="EMBL" id="LAHO01000007">
    <property type="protein sequence ID" value="KKO45830.1"/>
    <property type="molecule type" value="Genomic_DNA"/>
</dbReference>
<dbReference type="AlphaFoldDB" id="A0A0M2V850"/>
<proteinExistence type="predicted"/>
<dbReference type="STRING" id="336831.WG68_08980"/>
<dbReference type="PANTHER" id="PTHR43364:SF4">
    <property type="entry name" value="NAD(P)-LINKED OXIDOREDUCTASE SUPERFAMILY PROTEIN"/>
    <property type="match status" value="1"/>
</dbReference>
<dbReference type="CDD" id="cd19094">
    <property type="entry name" value="AKR_Tas-like"/>
    <property type="match status" value="1"/>
</dbReference>
<reference evidence="3 4" key="1">
    <citation type="submission" date="2015-03" db="EMBL/GenBank/DDBJ databases">
        <title>Draft genome sequences of two protease-producing strains of Arsukibacterium isolated from two cold and alkaline environments.</title>
        <authorList>
            <person name="Lylloff J.E."/>
            <person name="Skov L.B."/>
            <person name="Jepsen M."/>
            <person name="Hallin P.F."/>
            <person name="Sorensen S.J."/>
            <person name="Stougaard P."/>
            <person name="Glaring M.A."/>
        </authorList>
    </citation>
    <scope>NUCLEOTIDE SEQUENCE [LARGE SCALE GENOMIC DNA]</scope>
    <source>
        <strain evidence="3 4">GCM72</strain>
    </source>
</reference>